<gene>
    <name evidence="1" type="ORF">E6C55_20055</name>
</gene>
<dbReference type="RefSeq" id="WP_136371601.1">
    <property type="nucleotide sequence ID" value="NZ_SSOB01000027.1"/>
</dbReference>
<comment type="caution">
    <text evidence="1">The sequence shown here is derived from an EMBL/GenBank/DDBJ whole genome shotgun (WGS) entry which is preliminary data.</text>
</comment>
<reference evidence="1 2" key="1">
    <citation type="submission" date="2019-04" db="EMBL/GenBank/DDBJ databases">
        <title>Cohnella sp. nov. isolated from preserved vegetables.</title>
        <authorList>
            <person name="Lin S.-Y."/>
            <person name="Hung M.-H."/>
            <person name="Young C.-C."/>
        </authorList>
    </citation>
    <scope>NUCLEOTIDE SEQUENCE [LARGE SCALE GENOMIC DNA]</scope>
    <source>
        <strain evidence="1 2">CC-MHH1044</strain>
    </source>
</reference>
<sequence>MIVKVDTDLIKEKMQELCTELLQQESYQTMRNSIDRFAEDERSVEQYDSFMAKHRALEQMETRNEEPTDDEMNEYEQAEQALYENEVIRKFLYAQREFNQLHDLVSQYFRLTVQLNRLPESSELPKGGCGCGGSCGGHGH</sequence>
<keyword evidence="2" id="KW-1185">Reference proteome</keyword>
<organism evidence="1 2">
    <name type="scientific">Cohnella fermenti</name>
    <dbReference type="NCBI Taxonomy" id="2565925"/>
    <lineage>
        <taxon>Bacteria</taxon>
        <taxon>Bacillati</taxon>
        <taxon>Bacillota</taxon>
        <taxon>Bacilli</taxon>
        <taxon>Bacillales</taxon>
        <taxon>Paenibacillaceae</taxon>
        <taxon>Cohnella</taxon>
    </lineage>
</organism>
<evidence type="ECO:0000313" key="2">
    <source>
        <dbReference type="Proteomes" id="UP000310636"/>
    </source>
</evidence>
<dbReference type="SUPFAM" id="SSF158622">
    <property type="entry name" value="YheA/YmcA-like"/>
    <property type="match status" value="1"/>
</dbReference>
<accession>A0A4S4BML7</accession>
<dbReference type="AlphaFoldDB" id="A0A4S4BML7"/>
<dbReference type="Proteomes" id="UP000310636">
    <property type="component" value="Unassembled WGS sequence"/>
</dbReference>
<proteinExistence type="predicted"/>
<dbReference type="InterPro" id="IPR010368">
    <property type="entry name" value="Com_YlbF"/>
</dbReference>
<dbReference type="Pfam" id="PF06133">
    <property type="entry name" value="Com_YlbF"/>
    <property type="match status" value="1"/>
</dbReference>
<dbReference type="InterPro" id="IPR023378">
    <property type="entry name" value="YheA/YmcA-like_dom_sf"/>
</dbReference>
<evidence type="ECO:0000313" key="1">
    <source>
        <dbReference type="EMBL" id="THF76074.1"/>
    </source>
</evidence>
<dbReference type="EMBL" id="SSOB01000027">
    <property type="protein sequence ID" value="THF76074.1"/>
    <property type="molecule type" value="Genomic_DNA"/>
</dbReference>
<protein>
    <submittedName>
        <fullName evidence="1">YlbF family regulator</fullName>
    </submittedName>
</protein>
<dbReference type="OrthoDB" id="2602659at2"/>
<dbReference type="Gene3D" id="1.20.1500.10">
    <property type="entry name" value="YheA/YmcA-like"/>
    <property type="match status" value="1"/>
</dbReference>
<name>A0A4S4BML7_9BACL</name>